<dbReference type="AlphaFoldDB" id="A0A4Q0XNM8"/>
<protein>
    <submittedName>
        <fullName evidence="1">RlfA protein</fullName>
    </submittedName>
</protein>
<dbReference type="Pfam" id="PF12686">
    <property type="entry name" value="DUF3800"/>
    <property type="match status" value="1"/>
</dbReference>
<dbReference type="RefSeq" id="WP_128996715.1">
    <property type="nucleotide sequence ID" value="NZ_PDKN01000007.1"/>
</dbReference>
<evidence type="ECO:0000313" key="1">
    <source>
        <dbReference type="EMBL" id="RXJ55431.1"/>
    </source>
</evidence>
<accession>A0A4Q0XNM8</accession>
<dbReference type="Proteomes" id="UP000290657">
    <property type="component" value="Unassembled WGS sequence"/>
</dbReference>
<dbReference type="OrthoDB" id="9799211at2"/>
<sequence>MEYKVFFDETCHLENDGINIMGGGAIFCKKEKFTEATRYIKYLKYKHNAFHELKWTKVSPSGIEFYKALIDYFFESDFLRFRAITSDKTVLDHNTYNDGSHDNFYYKLMYLAFEPMLEVNNNYYVYTDYKDSNGAEQLRILEQYLVSKKHHNIILNFQMIRSHEAVLLQLADFLIGAIVYKKREDIEHRSEIKNKIYDHIEQKHGRSLLLNTSREESKFNIFHHQAGYGR</sequence>
<dbReference type="InterPro" id="IPR024524">
    <property type="entry name" value="DUF3800"/>
</dbReference>
<dbReference type="EMBL" id="PDKN01000007">
    <property type="protein sequence ID" value="RXJ55431.1"/>
    <property type="molecule type" value="Genomic_DNA"/>
</dbReference>
<name>A0A4Q0XNM8_9BACT</name>
<organism evidence="1 2">
    <name type="scientific">Candidatus Marinarcus aquaticus</name>
    <dbReference type="NCBI Taxonomy" id="2044504"/>
    <lineage>
        <taxon>Bacteria</taxon>
        <taxon>Pseudomonadati</taxon>
        <taxon>Campylobacterota</taxon>
        <taxon>Epsilonproteobacteria</taxon>
        <taxon>Campylobacterales</taxon>
        <taxon>Arcobacteraceae</taxon>
        <taxon>Candidatus Marinarcus</taxon>
    </lineage>
</organism>
<proteinExistence type="predicted"/>
<reference evidence="1 2" key="1">
    <citation type="submission" date="2017-10" db="EMBL/GenBank/DDBJ databases">
        <title>Genomics of the genus Arcobacter.</title>
        <authorList>
            <person name="Perez-Cataluna A."/>
            <person name="Figueras M.J."/>
        </authorList>
    </citation>
    <scope>NUCLEOTIDE SEQUENCE [LARGE SCALE GENOMIC DNA]</scope>
    <source>
        <strain evidence="1 2">CECT 8987</strain>
    </source>
</reference>
<gene>
    <name evidence="1" type="ORF">CRV04_10010</name>
</gene>
<comment type="caution">
    <text evidence="1">The sequence shown here is derived from an EMBL/GenBank/DDBJ whole genome shotgun (WGS) entry which is preliminary data.</text>
</comment>
<keyword evidence="2" id="KW-1185">Reference proteome</keyword>
<evidence type="ECO:0000313" key="2">
    <source>
        <dbReference type="Proteomes" id="UP000290657"/>
    </source>
</evidence>